<evidence type="ECO:0000313" key="2">
    <source>
        <dbReference type="EMBL" id="XDK38186.1"/>
    </source>
</evidence>
<name>A0AB39I759_9PSED</name>
<evidence type="ECO:0000259" key="1">
    <source>
        <dbReference type="Pfam" id="PF15655"/>
    </source>
</evidence>
<feature type="domain" description="NTF2 fold immunity protein" evidence="1">
    <location>
        <begin position="62"/>
        <end position="152"/>
    </location>
</feature>
<proteinExistence type="predicted"/>
<gene>
    <name evidence="2" type="ORF">AB4Y39_05855</name>
</gene>
<sequence>MNDELTMYLAERVRCFAQRWNKIEQDIRDASQREEALLREQYSGDEYHFVSRTDWFEKMAIQIAPLFDAFCTDKQRVYGGKSPKSFGFPAKFNGIESPAELRVELKTKTRAEVYVKTSTSFEDEYLFVVLKKAGEWKIDGYKNRRYGDEKWAAKIL</sequence>
<dbReference type="RefSeq" id="WP_280041134.1">
    <property type="nucleotide sequence ID" value="NZ_CP162607.1"/>
</dbReference>
<accession>A0AB39I759</accession>
<organism evidence="2">
    <name type="scientific">Pseudomonas sp. Hg7Tf</name>
    <dbReference type="NCBI Taxonomy" id="3236988"/>
    <lineage>
        <taxon>Bacteria</taxon>
        <taxon>Pseudomonadati</taxon>
        <taxon>Pseudomonadota</taxon>
        <taxon>Gammaproteobacteria</taxon>
        <taxon>Pseudomonadales</taxon>
        <taxon>Pseudomonadaceae</taxon>
        <taxon>Pseudomonas</taxon>
    </lineage>
</organism>
<dbReference type="AlphaFoldDB" id="A0AB39I759"/>
<dbReference type="InterPro" id="IPR028049">
    <property type="entry name" value="Imm-NTF2"/>
</dbReference>
<protein>
    <submittedName>
        <fullName evidence="2">NTF2 fold immunity protein</fullName>
    </submittedName>
</protein>
<reference evidence="2" key="1">
    <citation type="submission" date="2024-07" db="EMBL/GenBank/DDBJ databases">
        <title>Identification and characteristics of a novel species of coltsfoot's symbiotic bacteria.</title>
        <authorList>
            <person name="Juszczyk A."/>
            <person name="Jasielczuk I."/>
            <person name="Gurgul A."/>
            <person name="Rogala M."/>
            <person name="Kowalczyk A."/>
            <person name="Szmatola T."/>
            <person name="Kosecka-Strojek M."/>
            <person name="Arent Z."/>
            <person name="Latowski D."/>
        </authorList>
    </citation>
    <scope>NUCLEOTIDE SEQUENCE</scope>
    <source>
        <strain evidence="2">Hg7Tf</strain>
    </source>
</reference>
<dbReference type="Pfam" id="PF15655">
    <property type="entry name" value="Imm-NTF2"/>
    <property type="match status" value="1"/>
</dbReference>
<dbReference type="EMBL" id="CP162607">
    <property type="protein sequence ID" value="XDK38186.1"/>
    <property type="molecule type" value="Genomic_DNA"/>
</dbReference>